<name>A0ACB9E8M9_9ASTR</name>
<organism evidence="1 2">
    <name type="scientific">Smallanthus sonchifolius</name>
    <dbReference type="NCBI Taxonomy" id="185202"/>
    <lineage>
        <taxon>Eukaryota</taxon>
        <taxon>Viridiplantae</taxon>
        <taxon>Streptophyta</taxon>
        <taxon>Embryophyta</taxon>
        <taxon>Tracheophyta</taxon>
        <taxon>Spermatophyta</taxon>
        <taxon>Magnoliopsida</taxon>
        <taxon>eudicotyledons</taxon>
        <taxon>Gunneridae</taxon>
        <taxon>Pentapetalae</taxon>
        <taxon>asterids</taxon>
        <taxon>campanulids</taxon>
        <taxon>Asterales</taxon>
        <taxon>Asteraceae</taxon>
        <taxon>Asteroideae</taxon>
        <taxon>Heliantheae alliance</taxon>
        <taxon>Millerieae</taxon>
        <taxon>Smallanthus</taxon>
    </lineage>
</organism>
<reference evidence="2" key="1">
    <citation type="journal article" date="2022" name="Mol. Ecol. Resour.">
        <title>The genomes of chicory, endive, great burdock and yacon provide insights into Asteraceae palaeo-polyploidization history and plant inulin production.</title>
        <authorList>
            <person name="Fan W."/>
            <person name="Wang S."/>
            <person name="Wang H."/>
            <person name="Wang A."/>
            <person name="Jiang F."/>
            <person name="Liu H."/>
            <person name="Zhao H."/>
            <person name="Xu D."/>
            <person name="Zhang Y."/>
        </authorList>
    </citation>
    <scope>NUCLEOTIDE SEQUENCE [LARGE SCALE GENOMIC DNA]</scope>
    <source>
        <strain evidence="2">cv. Yunnan</strain>
    </source>
</reference>
<dbReference type="Proteomes" id="UP001056120">
    <property type="component" value="Linkage Group LG18"/>
</dbReference>
<keyword evidence="2" id="KW-1185">Reference proteome</keyword>
<evidence type="ECO:0000313" key="1">
    <source>
        <dbReference type="EMBL" id="KAI3755061.1"/>
    </source>
</evidence>
<dbReference type="EMBL" id="CM042035">
    <property type="protein sequence ID" value="KAI3755061.1"/>
    <property type="molecule type" value="Genomic_DNA"/>
</dbReference>
<gene>
    <name evidence="1" type="ORF">L1987_54854</name>
</gene>
<evidence type="ECO:0000313" key="2">
    <source>
        <dbReference type="Proteomes" id="UP001056120"/>
    </source>
</evidence>
<reference evidence="1 2" key="2">
    <citation type="journal article" date="2022" name="Mol. Ecol. Resour.">
        <title>The genomes of chicory, endive, great burdock and yacon provide insights into Asteraceae paleo-polyploidization history and plant inulin production.</title>
        <authorList>
            <person name="Fan W."/>
            <person name="Wang S."/>
            <person name="Wang H."/>
            <person name="Wang A."/>
            <person name="Jiang F."/>
            <person name="Liu H."/>
            <person name="Zhao H."/>
            <person name="Xu D."/>
            <person name="Zhang Y."/>
        </authorList>
    </citation>
    <scope>NUCLEOTIDE SEQUENCE [LARGE SCALE GENOMIC DNA]</scope>
    <source>
        <strain evidence="2">cv. Yunnan</strain>
        <tissue evidence="1">Leaves</tissue>
    </source>
</reference>
<proteinExistence type="predicted"/>
<comment type="caution">
    <text evidence="1">The sequence shown here is derived from an EMBL/GenBank/DDBJ whole genome shotgun (WGS) entry which is preliminary data.</text>
</comment>
<sequence>MHAREVYAQRAVLAKDLKELLLRVSGVLNEGRISLEISDELIEISKGSKLKWIVSYIHLSCTLTTMALYLVLFVRTITHLMSWLSCRT</sequence>
<protein>
    <submittedName>
        <fullName evidence="1">Uncharacterized protein</fullName>
    </submittedName>
</protein>
<accession>A0ACB9E8M9</accession>